<evidence type="ECO:0000313" key="2">
    <source>
        <dbReference type="Proteomes" id="UP000000488"/>
    </source>
</evidence>
<dbReference type="HOGENOM" id="CLU_2001396_0_0_7"/>
<sequence>MDHTLDDEGRLSVTGKTRGLYRYVDFTRMAEDLYRWTEETIRTEFRDELDFIVRHRKAREKLDNLVDMPDTARNRFVQFCLQNGGRLSKGKRTRYFSTLTDAEIKALEKVVRDDLMPRDGPRVK</sequence>
<name>F8CL20_MYXFH</name>
<dbReference type="AlphaFoldDB" id="F8CL20"/>
<proteinExistence type="predicted"/>
<evidence type="ECO:0000313" key="1">
    <source>
        <dbReference type="EMBL" id="AEI63933.1"/>
    </source>
</evidence>
<dbReference type="Proteomes" id="UP000000488">
    <property type="component" value="Chromosome"/>
</dbReference>
<dbReference type="EMBL" id="CP002830">
    <property type="protein sequence ID" value="AEI63933.1"/>
    <property type="molecule type" value="Genomic_DNA"/>
</dbReference>
<gene>
    <name evidence="1" type="ordered locus">LILAB_10110</name>
</gene>
<dbReference type="KEGG" id="mfu:LILAB_10110"/>
<protein>
    <submittedName>
        <fullName evidence="1">Filamentation induced by cAMP protein Fic</fullName>
    </submittedName>
</protein>
<dbReference type="eggNOG" id="COG3177">
    <property type="taxonomic scope" value="Bacteria"/>
</dbReference>
<accession>F8CL20</accession>
<reference evidence="1 2" key="1">
    <citation type="journal article" date="2011" name="J. Bacteriol.">
        <title>Genome sequence of the halotolerant marine bacterium Myxococcus fulvus HW-1.</title>
        <authorList>
            <person name="Li Z.F."/>
            <person name="Li X."/>
            <person name="Liu H."/>
            <person name="Liu X."/>
            <person name="Han K."/>
            <person name="Wu Z.H."/>
            <person name="Hu W."/>
            <person name="Li F.F."/>
            <person name="Li Y.Z."/>
        </authorList>
    </citation>
    <scope>NUCLEOTIDE SEQUENCE [LARGE SCALE GENOMIC DNA]</scope>
    <source>
        <strain evidence="2">ATCC BAA-855 / HW-1</strain>
    </source>
</reference>
<dbReference type="STRING" id="483219.LILAB_10110"/>
<organism evidence="1 2">
    <name type="scientific">Myxococcus fulvus (strain ATCC BAA-855 / HW-1)</name>
    <dbReference type="NCBI Taxonomy" id="483219"/>
    <lineage>
        <taxon>Bacteria</taxon>
        <taxon>Pseudomonadati</taxon>
        <taxon>Myxococcota</taxon>
        <taxon>Myxococcia</taxon>
        <taxon>Myxococcales</taxon>
        <taxon>Cystobacterineae</taxon>
        <taxon>Myxococcaceae</taxon>
        <taxon>Myxococcus</taxon>
    </lineage>
</organism>